<reference evidence="7 8" key="1">
    <citation type="submission" date="2016-10" db="EMBL/GenBank/DDBJ databases">
        <authorList>
            <person name="de Groot N.N."/>
        </authorList>
    </citation>
    <scope>NUCLEOTIDE SEQUENCE [LARGE SCALE GENOMIC DNA]</scope>
    <source>
        <strain evidence="7 8">DSM 20581</strain>
    </source>
</reference>
<dbReference type="Proteomes" id="UP000199136">
    <property type="component" value="Unassembled WGS sequence"/>
</dbReference>
<dbReference type="PANTHER" id="PTHR43774:SF1">
    <property type="entry name" value="PEPTIDE METHIONINE SULFOXIDE REDUCTASE MSRA 2"/>
    <property type="match status" value="1"/>
</dbReference>
<sequence>MNNFNKHASISEKATFSMGCFWGPDTLFGSLPGVIQTEVGYAGGTTEQPTYRAIGDHSETIEILFDPDLISYEELVRLFWENHDATKDRFYKERQYISILFYRNEKQLSVAQKVKAEVEKRDGKELQTELQEYDVFYPAEDHHQKYFLRRFKKARGAVRELFPDEKSFLHSTIAARLNGFVRERASLSDIKQEITDWGLEPAQLELLLYTLNNLRW</sequence>
<dbReference type="EC" id="1.8.4.11" evidence="5"/>
<organism evidence="7 8">
    <name type="scientific">Desemzia incerta</name>
    <dbReference type="NCBI Taxonomy" id="82801"/>
    <lineage>
        <taxon>Bacteria</taxon>
        <taxon>Bacillati</taxon>
        <taxon>Bacillota</taxon>
        <taxon>Bacilli</taxon>
        <taxon>Lactobacillales</taxon>
        <taxon>Carnobacteriaceae</taxon>
        <taxon>Desemzia</taxon>
    </lineage>
</organism>
<dbReference type="InterPro" id="IPR002569">
    <property type="entry name" value="Met_Sox_Rdtase_MsrA_dom"/>
</dbReference>
<gene>
    <name evidence="5" type="primary">msrA</name>
    <name evidence="7" type="ORF">SAMN04488506_1483</name>
</gene>
<evidence type="ECO:0000256" key="3">
    <source>
        <dbReference type="ARBA" id="ARBA00047806"/>
    </source>
</evidence>
<feature type="domain" description="Peptide methionine sulphoxide reductase MsrA" evidence="6">
    <location>
        <begin position="13"/>
        <end position="150"/>
    </location>
</feature>
<dbReference type="HAMAP" id="MF_01401">
    <property type="entry name" value="MsrA"/>
    <property type="match status" value="1"/>
</dbReference>
<dbReference type="NCBIfam" id="TIGR00401">
    <property type="entry name" value="msrA"/>
    <property type="match status" value="1"/>
</dbReference>
<proteinExistence type="inferred from homology"/>
<dbReference type="RefSeq" id="WP_092480524.1">
    <property type="nucleotide sequence ID" value="NZ_FOXW01000005.1"/>
</dbReference>
<evidence type="ECO:0000256" key="2">
    <source>
        <dbReference type="ARBA" id="ARBA00023002"/>
    </source>
</evidence>
<evidence type="ECO:0000313" key="8">
    <source>
        <dbReference type="Proteomes" id="UP000199136"/>
    </source>
</evidence>
<dbReference type="SUPFAM" id="SSF55068">
    <property type="entry name" value="Peptide methionine sulfoxide reductase"/>
    <property type="match status" value="1"/>
</dbReference>
<comment type="catalytic activity">
    <reaction evidence="3 5">
        <text>L-methionyl-[protein] + [thioredoxin]-disulfide + H2O = L-methionyl-(S)-S-oxide-[protein] + [thioredoxin]-dithiol</text>
        <dbReference type="Rhea" id="RHEA:14217"/>
        <dbReference type="Rhea" id="RHEA-COMP:10698"/>
        <dbReference type="Rhea" id="RHEA-COMP:10700"/>
        <dbReference type="Rhea" id="RHEA-COMP:12313"/>
        <dbReference type="Rhea" id="RHEA-COMP:12315"/>
        <dbReference type="ChEBI" id="CHEBI:15377"/>
        <dbReference type="ChEBI" id="CHEBI:16044"/>
        <dbReference type="ChEBI" id="CHEBI:29950"/>
        <dbReference type="ChEBI" id="CHEBI:44120"/>
        <dbReference type="ChEBI" id="CHEBI:50058"/>
        <dbReference type="EC" id="1.8.4.11"/>
    </reaction>
</comment>
<evidence type="ECO:0000313" key="7">
    <source>
        <dbReference type="EMBL" id="SFQ32982.1"/>
    </source>
</evidence>
<dbReference type="GO" id="GO:0008113">
    <property type="term" value="F:peptide-methionine (S)-S-oxide reductase activity"/>
    <property type="evidence" value="ECO:0007669"/>
    <property type="project" value="UniProtKB-UniRule"/>
</dbReference>
<comment type="function">
    <text evidence="5">Has an important function as a repair enzyme for proteins that have been inactivated by oxidation. Catalyzes the reversible oxidation-reduction of methionine sulfoxide in proteins to methionine.</text>
</comment>
<dbReference type="EMBL" id="FOXW01000005">
    <property type="protein sequence ID" value="SFQ32982.1"/>
    <property type="molecule type" value="Genomic_DNA"/>
</dbReference>
<dbReference type="AlphaFoldDB" id="A0A1I5XLX3"/>
<protein>
    <recommendedName>
        <fullName evidence="5">Peptide methionine sulfoxide reductase MsrA</fullName>
        <shortName evidence="5">Protein-methionine-S-oxide reductase</shortName>
        <ecNumber evidence="5">1.8.4.11</ecNumber>
    </recommendedName>
    <alternativeName>
        <fullName evidence="5">Peptide-methionine (S)-S-oxide reductase</fullName>
        <shortName evidence="5">Peptide Met(O) reductase</shortName>
    </alternativeName>
</protein>
<feature type="active site" evidence="5">
    <location>
        <position position="20"/>
    </location>
</feature>
<evidence type="ECO:0000256" key="4">
    <source>
        <dbReference type="ARBA" id="ARBA00048782"/>
    </source>
</evidence>
<comment type="catalytic activity">
    <reaction evidence="4 5">
        <text>[thioredoxin]-disulfide + L-methionine + H2O = L-methionine (S)-S-oxide + [thioredoxin]-dithiol</text>
        <dbReference type="Rhea" id="RHEA:19993"/>
        <dbReference type="Rhea" id="RHEA-COMP:10698"/>
        <dbReference type="Rhea" id="RHEA-COMP:10700"/>
        <dbReference type="ChEBI" id="CHEBI:15377"/>
        <dbReference type="ChEBI" id="CHEBI:29950"/>
        <dbReference type="ChEBI" id="CHEBI:50058"/>
        <dbReference type="ChEBI" id="CHEBI:57844"/>
        <dbReference type="ChEBI" id="CHEBI:58772"/>
        <dbReference type="EC" id="1.8.4.11"/>
    </reaction>
</comment>
<name>A0A1I5XLX3_9LACT</name>
<comment type="similarity">
    <text evidence="1 5">Belongs to the MsrA Met sulfoxide reductase family.</text>
</comment>
<dbReference type="OrthoDB" id="4174719at2"/>
<dbReference type="PANTHER" id="PTHR43774">
    <property type="entry name" value="PEPTIDE METHIONINE SULFOXIDE REDUCTASE"/>
    <property type="match status" value="1"/>
</dbReference>
<keyword evidence="8" id="KW-1185">Reference proteome</keyword>
<evidence type="ECO:0000256" key="5">
    <source>
        <dbReference type="HAMAP-Rule" id="MF_01401"/>
    </source>
</evidence>
<keyword evidence="2 5" id="KW-0560">Oxidoreductase</keyword>
<dbReference type="GO" id="GO:0033744">
    <property type="term" value="F:L-methionine:thioredoxin-disulfide S-oxidoreductase activity"/>
    <property type="evidence" value="ECO:0007669"/>
    <property type="project" value="RHEA"/>
</dbReference>
<evidence type="ECO:0000256" key="1">
    <source>
        <dbReference type="ARBA" id="ARBA00005591"/>
    </source>
</evidence>
<dbReference type="Gene3D" id="3.30.1060.10">
    <property type="entry name" value="Peptide methionine sulphoxide reductase MsrA"/>
    <property type="match status" value="1"/>
</dbReference>
<dbReference type="InterPro" id="IPR036509">
    <property type="entry name" value="Met_Sox_Rdtase_MsrA_sf"/>
</dbReference>
<dbReference type="Pfam" id="PF01625">
    <property type="entry name" value="PMSR"/>
    <property type="match status" value="1"/>
</dbReference>
<accession>A0A1I5XLX3</accession>
<dbReference type="STRING" id="82801.SAMN04488506_1483"/>
<evidence type="ECO:0000259" key="6">
    <source>
        <dbReference type="Pfam" id="PF01625"/>
    </source>
</evidence>